<keyword evidence="14" id="KW-1185">Reference proteome</keyword>
<proteinExistence type="inferred from homology"/>
<dbReference type="GO" id="GO:0046872">
    <property type="term" value="F:metal ion binding"/>
    <property type="evidence" value="ECO:0007669"/>
    <property type="project" value="UniProtKB-KW"/>
</dbReference>
<dbReference type="GO" id="GO:0103023">
    <property type="term" value="F:ITPase activity"/>
    <property type="evidence" value="ECO:0007669"/>
    <property type="project" value="UniProtKB-EC"/>
</dbReference>
<feature type="domain" description="Non-canonical purine NTP phosphatase/PRRC1" evidence="12">
    <location>
        <begin position="170"/>
        <end position="336"/>
    </location>
</feature>
<keyword evidence="5" id="KW-0378">Hydrolase</keyword>
<keyword evidence="7" id="KW-0546">Nucleotide metabolism</keyword>
<keyword evidence="8" id="KW-0464">Manganese</keyword>
<dbReference type="HAMAP" id="MF_00648">
    <property type="entry name" value="Non_canon_purine_NTPase_YjjX"/>
    <property type="match status" value="1"/>
</dbReference>
<dbReference type="Pfam" id="PF01931">
    <property type="entry name" value="NTPase_I-T"/>
    <property type="match status" value="2"/>
</dbReference>
<evidence type="ECO:0000256" key="9">
    <source>
        <dbReference type="ARBA" id="ARBA00038901"/>
    </source>
</evidence>
<accession>A0A1V9YBG2</accession>
<evidence type="ECO:0000256" key="6">
    <source>
        <dbReference type="ARBA" id="ARBA00022842"/>
    </source>
</evidence>
<feature type="domain" description="Non-canonical purine NTP phosphatase/PRRC1" evidence="12">
    <location>
        <begin position="9"/>
        <end position="167"/>
    </location>
</feature>
<dbReference type="InterPro" id="IPR050299">
    <property type="entry name" value="YjjX_NTPase"/>
</dbReference>
<evidence type="ECO:0000256" key="2">
    <source>
        <dbReference type="ARBA" id="ARBA00001946"/>
    </source>
</evidence>
<evidence type="ECO:0000259" key="12">
    <source>
        <dbReference type="Pfam" id="PF01931"/>
    </source>
</evidence>
<name>A0A1V9YBG2_ACHHY</name>
<dbReference type="Gene3D" id="3.90.950.10">
    <property type="match status" value="2"/>
</dbReference>
<dbReference type="PANTHER" id="PTHR34699">
    <property type="match status" value="1"/>
</dbReference>
<keyword evidence="4" id="KW-0547">Nucleotide-binding</keyword>
<sequence>MLRVELVVASKNPVKIAAALDGFRKLFPHTDCSATGVDVPSGVPDQPMTSDETRMGAANRAAAAKAAVPTATYWVGIEGGIEAAGEAMEVFAWIVVLSRDAAKVGMSKTANFYLPAPVIALVNDGVELGHADDQVFGRSNSKQKNGAVGLLTNDVITRSSYYEQAVLVIASKNPVKIAAALDGFRKIFPGQAVNAIGIDQPSGVRDQPMTSRETLDGARNRATGAKAQHPSAHYWLGIEGGIEPVDGSDAVEEFAWIVVLSRDDAKYGVGRTASFYLPAPLIKLVGEGLEVGHAADQVFGKSNSKQKNGTVGLLTGDAITRSSYYEQAVVLAFVPFKNPDLNFPQPQ</sequence>
<comment type="catalytic activity">
    <reaction evidence="11">
        <text>XTP + H2O = XDP + phosphate + H(+)</text>
        <dbReference type="Rhea" id="RHEA:28406"/>
        <dbReference type="ChEBI" id="CHEBI:15377"/>
        <dbReference type="ChEBI" id="CHEBI:15378"/>
        <dbReference type="ChEBI" id="CHEBI:43474"/>
        <dbReference type="ChEBI" id="CHEBI:59884"/>
        <dbReference type="ChEBI" id="CHEBI:61314"/>
        <dbReference type="EC" id="3.6.1.73"/>
    </reaction>
</comment>
<evidence type="ECO:0000313" key="14">
    <source>
        <dbReference type="Proteomes" id="UP000243579"/>
    </source>
</evidence>
<comment type="cofactor">
    <cofactor evidence="2">
        <name>Mg(2+)</name>
        <dbReference type="ChEBI" id="CHEBI:18420"/>
    </cofactor>
</comment>
<evidence type="ECO:0000256" key="7">
    <source>
        <dbReference type="ARBA" id="ARBA00023080"/>
    </source>
</evidence>
<dbReference type="InterPro" id="IPR029001">
    <property type="entry name" value="ITPase-like_fam"/>
</dbReference>
<comment type="catalytic activity">
    <reaction evidence="10">
        <text>ITP + H2O = IDP + phosphate + H(+)</text>
        <dbReference type="Rhea" id="RHEA:28330"/>
        <dbReference type="ChEBI" id="CHEBI:15377"/>
        <dbReference type="ChEBI" id="CHEBI:15378"/>
        <dbReference type="ChEBI" id="CHEBI:43474"/>
        <dbReference type="ChEBI" id="CHEBI:58280"/>
        <dbReference type="ChEBI" id="CHEBI:61402"/>
        <dbReference type="EC" id="3.6.1.73"/>
    </reaction>
</comment>
<keyword evidence="6" id="KW-0460">Magnesium</keyword>
<evidence type="ECO:0000256" key="3">
    <source>
        <dbReference type="ARBA" id="ARBA00022723"/>
    </source>
</evidence>
<dbReference type="SUPFAM" id="SSF52972">
    <property type="entry name" value="ITPase-like"/>
    <property type="match status" value="2"/>
</dbReference>
<dbReference type="AlphaFoldDB" id="A0A1V9YBG2"/>
<evidence type="ECO:0000256" key="8">
    <source>
        <dbReference type="ARBA" id="ARBA00023211"/>
    </source>
</evidence>
<dbReference type="EMBL" id="JNBR01002405">
    <property type="protein sequence ID" value="OQR83032.1"/>
    <property type="molecule type" value="Genomic_DNA"/>
</dbReference>
<comment type="caution">
    <text evidence="13">The sequence shown here is derived from an EMBL/GenBank/DDBJ whole genome shotgun (WGS) entry which is preliminary data.</text>
</comment>
<evidence type="ECO:0000256" key="5">
    <source>
        <dbReference type="ARBA" id="ARBA00022801"/>
    </source>
</evidence>
<dbReference type="GO" id="GO:0000166">
    <property type="term" value="F:nucleotide binding"/>
    <property type="evidence" value="ECO:0007669"/>
    <property type="project" value="UniProtKB-KW"/>
</dbReference>
<dbReference type="NCBIfam" id="NF003459">
    <property type="entry name" value="PRK05074.1"/>
    <property type="match status" value="2"/>
</dbReference>
<comment type="cofactor">
    <cofactor evidence="1">
        <name>Mn(2+)</name>
        <dbReference type="ChEBI" id="CHEBI:29035"/>
    </cofactor>
</comment>
<dbReference type="PANTHER" id="PTHR34699:SF2">
    <property type="entry name" value="NON-CANONICAL PURINE NTP PHOSPHATASE_PRRC1 DOMAIN-CONTAINING PROTEIN"/>
    <property type="match status" value="1"/>
</dbReference>
<evidence type="ECO:0000256" key="10">
    <source>
        <dbReference type="ARBA" id="ARBA00048174"/>
    </source>
</evidence>
<organism evidence="13 14">
    <name type="scientific">Achlya hypogyna</name>
    <name type="common">Oomycete</name>
    <name type="synonym">Protoachlya hypogyna</name>
    <dbReference type="NCBI Taxonomy" id="1202772"/>
    <lineage>
        <taxon>Eukaryota</taxon>
        <taxon>Sar</taxon>
        <taxon>Stramenopiles</taxon>
        <taxon>Oomycota</taxon>
        <taxon>Saprolegniomycetes</taxon>
        <taxon>Saprolegniales</taxon>
        <taxon>Achlyaceae</taxon>
        <taxon>Achlya</taxon>
    </lineage>
</organism>
<dbReference type="EC" id="3.6.1.73" evidence="9"/>
<evidence type="ECO:0000256" key="11">
    <source>
        <dbReference type="ARBA" id="ARBA00048781"/>
    </source>
</evidence>
<dbReference type="STRING" id="1202772.A0A1V9YBG2"/>
<keyword evidence="3" id="KW-0479">Metal-binding</keyword>
<dbReference type="NCBIfam" id="TIGR00258">
    <property type="entry name" value="inosine/xanthosine triphosphatase"/>
    <property type="match status" value="2"/>
</dbReference>
<dbReference type="GO" id="GO:0006772">
    <property type="term" value="P:thiamine metabolic process"/>
    <property type="evidence" value="ECO:0007669"/>
    <property type="project" value="TreeGrafter"/>
</dbReference>
<gene>
    <name evidence="13" type="ORF">ACHHYP_15219</name>
</gene>
<dbReference type="FunFam" id="3.90.950.10:FF:000002">
    <property type="entry name" value="Inosine/xanthosine triphosphatase"/>
    <property type="match status" value="2"/>
</dbReference>
<dbReference type="OrthoDB" id="300709at2759"/>
<dbReference type="Proteomes" id="UP000243579">
    <property type="component" value="Unassembled WGS sequence"/>
</dbReference>
<reference evidence="13 14" key="1">
    <citation type="journal article" date="2014" name="Genome Biol. Evol.">
        <title>The secreted proteins of Achlya hypogyna and Thraustotheca clavata identify the ancestral oomycete secretome and reveal gene acquisitions by horizontal gene transfer.</title>
        <authorList>
            <person name="Misner I."/>
            <person name="Blouin N."/>
            <person name="Leonard G."/>
            <person name="Richards T.A."/>
            <person name="Lane C.E."/>
        </authorList>
    </citation>
    <scope>NUCLEOTIDE SEQUENCE [LARGE SCALE GENOMIC DNA]</scope>
    <source>
        <strain evidence="13 14">ATCC 48635</strain>
    </source>
</reference>
<dbReference type="InterPro" id="IPR026533">
    <property type="entry name" value="NTPase/PRRC1"/>
</dbReference>
<evidence type="ECO:0000256" key="1">
    <source>
        <dbReference type="ARBA" id="ARBA00001936"/>
    </source>
</evidence>
<dbReference type="InterPro" id="IPR002786">
    <property type="entry name" value="Non_canon_purine_NTPase"/>
</dbReference>
<dbReference type="GO" id="GO:0009117">
    <property type="term" value="P:nucleotide metabolic process"/>
    <property type="evidence" value="ECO:0007669"/>
    <property type="project" value="UniProtKB-KW"/>
</dbReference>
<evidence type="ECO:0000256" key="4">
    <source>
        <dbReference type="ARBA" id="ARBA00022741"/>
    </source>
</evidence>
<protein>
    <recommendedName>
        <fullName evidence="9">inosine/xanthosine triphosphatase</fullName>
        <ecNumber evidence="9">3.6.1.73</ecNumber>
    </recommendedName>
</protein>
<evidence type="ECO:0000313" key="13">
    <source>
        <dbReference type="EMBL" id="OQR83032.1"/>
    </source>
</evidence>